<reference evidence="2 3" key="1">
    <citation type="submission" date="2016-11" db="EMBL/GenBank/DDBJ databases">
        <authorList>
            <person name="Jaros S."/>
            <person name="Januszkiewicz K."/>
            <person name="Wedrychowicz H."/>
        </authorList>
    </citation>
    <scope>NUCLEOTIDE SEQUENCE [LARGE SCALE GENOMIC DNA]</scope>
    <source>
        <strain evidence="2 3">DSM 25661</strain>
    </source>
</reference>
<feature type="domain" description="M23ase beta-sheet core" evidence="1">
    <location>
        <begin position="53"/>
        <end position="121"/>
    </location>
</feature>
<gene>
    <name evidence="2" type="ORF">SAMN05444278_101606</name>
</gene>
<dbReference type="EMBL" id="FQTW01000001">
    <property type="protein sequence ID" value="SHE42555.1"/>
    <property type="molecule type" value="Genomic_DNA"/>
</dbReference>
<dbReference type="PANTHER" id="PTHR21666:SF270">
    <property type="entry name" value="MUREIN HYDROLASE ACTIVATOR ENVC"/>
    <property type="match status" value="1"/>
</dbReference>
<evidence type="ECO:0000259" key="1">
    <source>
        <dbReference type="Pfam" id="PF01551"/>
    </source>
</evidence>
<dbReference type="RefSeq" id="WP_073191773.1">
    <property type="nucleotide sequence ID" value="NZ_FQTW01000001.1"/>
</dbReference>
<name>A0A1M4TDV8_9FLAO</name>
<evidence type="ECO:0000313" key="2">
    <source>
        <dbReference type="EMBL" id="SHE42555.1"/>
    </source>
</evidence>
<feature type="domain" description="M23ase beta-sheet core" evidence="1">
    <location>
        <begin position="139"/>
        <end position="174"/>
    </location>
</feature>
<protein>
    <submittedName>
        <fullName evidence="2">Peptidase family M23</fullName>
    </submittedName>
</protein>
<dbReference type="InterPro" id="IPR011055">
    <property type="entry name" value="Dup_hybrid_motif"/>
</dbReference>
<accession>A0A1M4TDV8</accession>
<dbReference type="InterPro" id="IPR050570">
    <property type="entry name" value="Cell_wall_metabolism_enzyme"/>
</dbReference>
<keyword evidence="3" id="KW-1185">Reference proteome</keyword>
<proteinExistence type="predicted"/>
<dbReference type="Gene3D" id="2.70.70.10">
    <property type="entry name" value="Glucose Permease (Domain IIA)"/>
    <property type="match status" value="1"/>
</dbReference>
<dbReference type="PANTHER" id="PTHR21666">
    <property type="entry name" value="PEPTIDASE-RELATED"/>
    <property type="match status" value="1"/>
</dbReference>
<organism evidence="2 3">
    <name type="scientific">Psychroflexus salarius</name>
    <dbReference type="NCBI Taxonomy" id="1155689"/>
    <lineage>
        <taxon>Bacteria</taxon>
        <taxon>Pseudomonadati</taxon>
        <taxon>Bacteroidota</taxon>
        <taxon>Flavobacteriia</taxon>
        <taxon>Flavobacteriales</taxon>
        <taxon>Flavobacteriaceae</taxon>
        <taxon>Psychroflexus</taxon>
    </lineage>
</organism>
<dbReference type="Pfam" id="PF01551">
    <property type="entry name" value="Peptidase_M23"/>
    <property type="match status" value="2"/>
</dbReference>
<dbReference type="Proteomes" id="UP000184462">
    <property type="component" value="Unassembled WGS sequence"/>
</dbReference>
<dbReference type="CDD" id="cd12797">
    <property type="entry name" value="M23_peptidase"/>
    <property type="match status" value="1"/>
</dbReference>
<dbReference type="AlphaFoldDB" id="A0A1M4TDV8"/>
<dbReference type="GO" id="GO:0004222">
    <property type="term" value="F:metalloendopeptidase activity"/>
    <property type="evidence" value="ECO:0007669"/>
    <property type="project" value="TreeGrafter"/>
</dbReference>
<dbReference type="STRING" id="1155689.SAMN05444278_101606"/>
<evidence type="ECO:0000313" key="3">
    <source>
        <dbReference type="Proteomes" id="UP000184462"/>
    </source>
</evidence>
<dbReference type="InterPro" id="IPR016047">
    <property type="entry name" value="M23ase_b-sheet_dom"/>
</dbReference>
<dbReference type="OrthoDB" id="9810477at2"/>
<sequence>MKKLLTIAVILCCSYWCFPQQISKPIPENYFKSPLEIPLLLSGTFGELRSNHFHAGLDLKTKGVTGLKVKASASGYISRIKIQRFGYGMALYIKHPNGYQTVYAHLSAYAGKIHDYVLKEQYKRETFEIELFPKSKALPVKQGEVIGYSGNSGSSGGPHLHFEIRDENSRPMNPFLFGFKSVKDSKPPRIRGLYAYGLSEDAHINGHQSRQKIKLVKISPNTYKAEEITAFGKIGFGIDTYDQFDLSYNKNGIYAVEVFVNGNQSFRTYFNRFSFSETRYINRLIDYSYYKSDRKRIMKLYQPEELQLDLVEAIDRNGIIHLDKDSLNINLKVLIKDFNNNTKQIHIPLKSNSVKFQSKKDSVTPYFAQVDYPSMFENGKIDVFIPKNALYEDTYLNIEFKANAVKVHDYKTPLHKSISIGFDVSEFSEKDKQQLYIAKTYPWGKFYYSNTKKTQNRFVTYTKEFGDYELKIDKTPPTIKPINFRDGKWMSNYRYLKLKIDDDETGIDSYYATVNGKFILMSYDYKTKILTHDFNDQAVKETRNKLKVVVTDNVGNTSIFEANFNRK</sequence>
<dbReference type="SUPFAM" id="SSF51261">
    <property type="entry name" value="Duplicated hybrid motif"/>
    <property type="match status" value="1"/>
</dbReference>